<feature type="signal peptide" evidence="2">
    <location>
        <begin position="1"/>
        <end position="18"/>
    </location>
</feature>
<evidence type="ECO:0008006" key="5">
    <source>
        <dbReference type="Google" id="ProtNLM"/>
    </source>
</evidence>
<dbReference type="OrthoDB" id="956918at2"/>
<keyword evidence="2" id="KW-0732">Signal</keyword>
<dbReference type="Proteomes" id="UP000289238">
    <property type="component" value="Unassembled WGS sequence"/>
</dbReference>
<feature type="compositionally biased region" description="Basic and acidic residues" evidence="1">
    <location>
        <begin position="139"/>
        <end position="162"/>
    </location>
</feature>
<feature type="compositionally biased region" description="Basic and acidic residues" evidence="1">
    <location>
        <begin position="69"/>
        <end position="101"/>
    </location>
</feature>
<sequence>MKKLIAIVALFVSVTALAQNGDRQERGKKMMNATPEEIADIQTKRMTLALVLDEKQQKEVYNIELANAKERKAMRASRESKKSGEKPTEAQRDTMREERKANYSAMLDKQIAQQEKMKNILNEEQFDQYRKMKAKRHDRMANRDGRRGNKSKDRKGSEGDRR</sequence>
<reference evidence="3 4" key="1">
    <citation type="submission" date="2018-07" db="EMBL/GenBank/DDBJ databases">
        <title>Leeuwenhoekiella genomics.</title>
        <authorList>
            <person name="Tahon G."/>
            <person name="Willems A."/>
        </authorList>
    </citation>
    <scope>NUCLEOTIDE SEQUENCE [LARGE SCALE GENOMIC DNA]</scope>
    <source>
        <strain evidence="3 4">LMG 22550</strain>
    </source>
</reference>
<keyword evidence="4" id="KW-1185">Reference proteome</keyword>
<name>A0A4Q0P7G6_9FLAO</name>
<dbReference type="RefSeq" id="WP_128758287.1">
    <property type="nucleotide sequence ID" value="NZ_QOVM01000005.1"/>
</dbReference>
<evidence type="ECO:0000313" key="3">
    <source>
        <dbReference type="EMBL" id="RXG21679.1"/>
    </source>
</evidence>
<feature type="region of interest" description="Disordered" evidence="1">
    <location>
        <begin position="69"/>
        <end position="162"/>
    </location>
</feature>
<dbReference type="EMBL" id="QOVM01000005">
    <property type="protein sequence ID" value="RXG21679.1"/>
    <property type="molecule type" value="Genomic_DNA"/>
</dbReference>
<evidence type="ECO:0000256" key="2">
    <source>
        <dbReference type="SAM" id="SignalP"/>
    </source>
</evidence>
<accession>A0A4Q0P7G6</accession>
<comment type="caution">
    <text evidence="3">The sequence shown here is derived from an EMBL/GenBank/DDBJ whole genome shotgun (WGS) entry which is preliminary data.</text>
</comment>
<proteinExistence type="predicted"/>
<dbReference type="AlphaFoldDB" id="A0A4Q0P7G6"/>
<evidence type="ECO:0000256" key="1">
    <source>
        <dbReference type="SAM" id="MobiDB-lite"/>
    </source>
</evidence>
<evidence type="ECO:0000313" key="4">
    <source>
        <dbReference type="Proteomes" id="UP000289238"/>
    </source>
</evidence>
<gene>
    <name evidence="3" type="ORF">DSM00_2528</name>
</gene>
<feature type="chain" id="PRO_5020812360" description="DUF4890 domain-containing protein" evidence="2">
    <location>
        <begin position="19"/>
        <end position="162"/>
    </location>
</feature>
<protein>
    <recommendedName>
        <fullName evidence="5">DUF4890 domain-containing protein</fullName>
    </recommendedName>
</protein>
<organism evidence="3 4">
    <name type="scientific">Leeuwenhoekiella aequorea</name>
    <dbReference type="NCBI Taxonomy" id="283736"/>
    <lineage>
        <taxon>Bacteria</taxon>
        <taxon>Pseudomonadati</taxon>
        <taxon>Bacteroidota</taxon>
        <taxon>Flavobacteriia</taxon>
        <taxon>Flavobacteriales</taxon>
        <taxon>Flavobacteriaceae</taxon>
        <taxon>Leeuwenhoekiella</taxon>
    </lineage>
</organism>